<keyword evidence="2" id="KW-0812">Transmembrane</keyword>
<evidence type="ECO:0000256" key="1">
    <source>
        <dbReference type="SAM" id="Coils"/>
    </source>
</evidence>
<organism evidence="3 4">
    <name type="scientific">Candidatus Doudnabacteria bacterium RIFCSPLOWO2_02_FULL_48_13</name>
    <dbReference type="NCBI Taxonomy" id="1817845"/>
    <lineage>
        <taxon>Bacteria</taxon>
        <taxon>Candidatus Doudnaibacteriota</taxon>
    </lineage>
</organism>
<comment type="caution">
    <text evidence="3">The sequence shown here is derived from an EMBL/GenBank/DDBJ whole genome shotgun (WGS) entry which is preliminary data.</text>
</comment>
<keyword evidence="1" id="KW-0175">Coiled coil</keyword>
<proteinExistence type="predicted"/>
<evidence type="ECO:0008006" key="5">
    <source>
        <dbReference type="Google" id="ProtNLM"/>
    </source>
</evidence>
<feature type="coiled-coil region" evidence="1">
    <location>
        <begin position="33"/>
        <end position="60"/>
    </location>
</feature>
<keyword evidence="2" id="KW-0472">Membrane</keyword>
<dbReference type="AlphaFoldDB" id="A0A1F5QCT3"/>
<evidence type="ECO:0000313" key="3">
    <source>
        <dbReference type="EMBL" id="OGE99958.1"/>
    </source>
</evidence>
<keyword evidence="2" id="KW-1133">Transmembrane helix</keyword>
<accession>A0A1F5QCT3</accession>
<sequence>MFYRLLKSRLGIVVGILLLMAIIFYLAKETYKKRQIDQVIAGLEDEIAAAEGRNKEILELISYYKTTEYKERQARSLLGLQKEGEFAVALPQSQSAKPSETAGANADNRANYQKWWDYFFGAR</sequence>
<name>A0A1F5QCT3_9BACT</name>
<reference evidence="3 4" key="1">
    <citation type="journal article" date="2016" name="Nat. Commun.">
        <title>Thousands of microbial genomes shed light on interconnected biogeochemical processes in an aquifer system.</title>
        <authorList>
            <person name="Anantharaman K."/>
            <person name="Brown C.T."/>
            <person name="Hug L.A."/>
            <person name="Sharon I."/>
            <person name="Castelle C.J."/>
            <person name="Probst A.J."/>
            <person name="Thomas B.C."/>
            <person name="Singh A."/>
            <person name="Wilkins M.J."/>
            <person name="Karaoz U."/>
            <person name="Brodie E.L."/>
            <person name="Williams K.H."/>
            <person name="Hubbard S.S."/>
            <person name="Banfield J.F."/>
        </authorList>
    </citation>
    <scope>NUCLEOTIDE SEQUENCE [LARGE SCALE GENOMIC DNA]</scope>
</reference>
<protein>
    <recommendedName>
        <fullName evidence="5">Septum formation initiator</fullName>
    </recommendedName>
</protein>
<feature type="transmembrane region" description="Helical" evidence="2">
    <location>
        <begin position="6"/>
        <end position="27"/>
    </location>
</feature>
<evidence type="ECO:0000256" key="2">
    <source>
        <dbReference type="SAM" id="Phobius"/>
    </source>
</evidence>
<dbReference type="InterPro" id="IPR007060">
    <property type="entry name" value="FtsL/DivIC"/>
</dbReference>
<dbReference type="Proteomes" id="UP000177235">
    <property type="component" value="Unassembled WGS sequence"/>
</dbReference>
<evidence type="ECO:0000313" key="4">
    <source>
        <dbReference type="Proteomes" id="UP000177235"/>
    </source>
</evidence>
<dbReference type="Pfam" id="PF04977">
    <property type="entry name" value="DivIC"/>
    <property type="match status" value="1"/>
</dbReference>
<dbReference type="EMBL" id="MFFF01000005">
    <property type="protein sequence ID" value="OGE99958.1"/>
    <property type="molecule type" value="Genomic_DNA"/>
</dbReference>
<gene>
    <name evidence="3" type="ORF">A3J05_02005</name>
</gene>